<dbReference type="RefSeq" id="WP_346174577.1">
    <property type="nucleotide sequence ID" value="NZ_BAAASD010000008.1"/>
</dbReference>
<organism evidence="3 4">
    <name type="scientific">Streptomyces cuspidosporus</name>
    <dbReference type="NCBI Taxonomy" id="66882"/>
    <lineage>
        <taxon>Bacteria</taxon>
        <taxon>Bacillati</taxon>
        <taxon>Actinomycetota</taxon>
        <taxon>Actinomycetes</taxon>
        <taxon>Kitasatosporales</taxon>
        <taxon>Streptomycetaceae</taxon>
        <taxon>Streptomyces</taxon>
    </lineage>
</organism>
<dbReference type="PANTHER" id="PTHR46580:SF4">
    <property type="entry name" value="ATP_GTP-BINDING PROTEIN"/>
    <property type="match status" value="1"/>
</dbReference>
<dbReference type="EMBL" id="BAAASD010000008">
    <property type="protein sequence ID" value="GAA2339486.1"/>
    <property type="molecule type" value="Genomic_DNA"/>
</dbReference>
<protein>
    <submittedName>
        <fullName evidence="3">VCBS repeat-containing protein</fullName>
    </submittedName>
</protein>
<feature type="compositionally biased region" description="Basic and acidic residues" evidence="2">
    <location>
        <begin position="1"/>
        <end position="28"/>
    </location>
</feature>
<feature type="region of interest" description="Disordered" evidence="2">
    <location>
        <begin position="55"/>
        <end position="127"/>
    </location>
</feature>
<keyword evidence="1" id="KW-0732">Signal</keyword>
<feature type="compositionally biased region" description="Low complexity" evidence="2">
    <location>
        <begin position="94"/>
        <end position="108"/>
    </location>
</feature>
<evidence type="ECO:0000313" key="3">
    <source>
        <dbReference type="EMBL" id="GAA2339486.1"/>
    </source>
</evidence>
<feature type="region of interest" description="Disordered" evidence="2">
    <location>
        <begin position="1"/>
        <end position="41"/>
    </location>
</feature>
<evidence type="ECO:0000313" key="4">
    <source>
        <dbReference type="Proteomes" id="UP001500253"/>
    </source>
</evidence>
<dbReference type="SUPFAM" id="SSF69318">
    <property type="entry name" value="Integrin alpha N-terminal domain"/>
    <property type="match status" value="2"/>
</dbReference>
<feature type="region of interest" description="Disordered" evidence="2">
    <location>
        <begin position="230"/>
        <end position="253"/>
    </location>
</feature>
<feature type="compositionally biased region" description="Low complexity" evidence="2">
    <location>
        <begin position="30"/>
        <end position="41"/>
    </location>
</feature>
<keyword evidence="4" id="KW-1185">Reference proteome</keyword>
<name>A0ABN3FXY8_9ACTN</name>
<dbReference type="InterPro" id="IPR028994">
    <property type="entry name" value="Integrin_alpha_N"/>
</dbReference>
<dbReference type="InterPro" id="IPR013517">
    <property type="entry name" value="FG-GAP"/>
</dbReference>
<accession>A0ABN3FXY8</accession>
<sequence length="549" mass="57708">MKADQHDQHDQHDRRDQHDRHDRRDRSGRGPRTPAPSRTAAALACATALALLAACGSGGDGRGSGGGPDGRKAPATSGDHSTSPTPRDAPGSRPATAVTTPTATAPVPRGKGSELPDDINGDGYPELALPLSANEEDAMPSLLAFVHGSSGGLNPATRTVLTGEDLGLPTRGDADAPTLAPATVATADLDGDGYADLVTPVSEPLGEADADRLHTTVRTVPYVTWGRADGPRRGARATRVPLSGPDDSMDGSRPTVGDFNGDGHHDLATIRDDRVSFLVLYGPFGRDGRAARAVPYRTPLDSDNSSGQIDRLFADTIDGDRPTDLVVHAMDDNGQSASVLLTAGPDGLARTGPTLREGNAIAFGDFDGDGLRDVAVGDTGTRNNEPGYETEAPEVDHTLTVYTRKRLEDAPLKETPTIRGIKIPDMEGALAAADTDGDGTDELAVPLASGGVEIITVRPDSPGDIARRRTLSRTVPARVDGEKIPKQRRAARLHGAGDFDHDGKDEIVLAWGRAPGFALSGHRPEWWWIIEGTADRTAFTSEPFATDAR</sequence>
<dbReference type="PANTHER" id="PTHR46580">
    <property type="entry name" value="SENSOR KINASE-RELATED"/>
    <property type="match status" value="1"/>
</dbReference>
<reference evidence="3 4" key="1">
    <citation type="journal article" date="2019" name="Int. J. Syst. Evol. Microbiol.">
        <title>The Global Catalogue of Microorganisms (GCM) 10K type strain sequencing project: providing services to taxonomists for standard genome sequencing and annotation.</title>
        <authorList>
            <consortium name="The Broad Institute Genomics Platform"/>
            <consortium name="The Broad Institute Genome Sequencing Center for Infectious Disease"/>
            <person name="Wu L."/>
            <person name="Ma J."/>
        </authorList>
    </citation>
    <scope>NUCLEOTIDE SEQUENCE [LARGE SCALE GENOMIC DNA]</scope>
    <source>
        <strain evidence="3 4">JCM 4316</strain>
    </source>
</reference>
<proteinExistence type="predicted"/>
<evidence type="ECO:0000256" key="2">
    <source>
        <dbReference type="SAM" id="MobiDB-lite"/>
    </source>
</evidence>
<feature type="compositionally biased region" description="Gly residues" evidence="2">
    <location>
        <begin position="56"/>
        <end position="68"/>
    </location>
</feature>
<dbReference type="Gene3D" id="2.130.10.130">
    <property type="entry name" value="Integrin alpha, N-terminal"/>
    <property type="match status" value="2"/>
</dbReference>
<dbReference type="Pfam" id="PF01839">
    <property type="entry name" value="FG-GAP"/>
    <property type="match status" value="1"/>
</dbReference>
<evidence type="ECO:0000256" key="1">
    <source>
        <dbReference type="ARBA" id="ARBA00022729"/>
    </source>
</evidence>
<comment type="caution">
    <text evidence="3">The sequence shown here is derived from an EMBL/GenBank/DDBJ whole genome shotgun (WGS) entry which is preliminary data.</text>
</comment>
<dbReference type="Proteomes" id="UP001500253">
    <property type="component" value="Unassembled WGS sequence"/>
</dbReference>
<gene>
    <name evidence="3" type="ORF">GCM10010246_25390</name>
</gene>